<dbReference type="Gene3D" id="2.40.30.170">
    <property type="match status" value="1"/>
</dbReference>
<comment type="caution">
    <text evidence="3">The sequence shown here is derived from an EMBL/GenBank/DDBJ whole genome shotgun (WGS) entry which is preliminary data.</text>
</comment>
<dbReference type="EMBL" id="QPGL01000002">
    <property type="protein sequence ID" value="RCS70041.1"/>
    <property type="molecule type" value="Genomic_DNA"/>
</dbReference>
<dbReference type="RefSeq" id="WP_086961304.1">
    <property type="nucleotide sequence ID" value="NZ_AP018681.1"/>
</dbReference>
<name>A0A368LH99_9VIBR</name>
<dbReference type="Gene3D" id="1.10.287.470">
    <property type="entry name" value="Helix hairpin bin"/>
    <property type="match status" value="1"/>
</dbReference>
<keyword evidence="4" id="KW-1185">Reference proteome</keyword>
<organism evidence="3 4">
    <name type="scientific">Vibrio casei</name>
    <dbReference type="NCBI Taxonomy" id="673372"/>
    <lineage>
        <taxon>Bacteria</taxon>
        <taxon>Pseudomonadati</taxon>
        <taxon>Pseudomonadota</taxon>
        <taxon>Gammaproteobacteria</taxon>
        <taxon>Vibrionales</taxon>
        <taxon>Vibrionaceae</taxon>
        <taxon>Vibrio</taxon>
    </lineage>
</organism>
<dbReference type="PROSITE" id="PS51257">
    <property type="entry name" value="PROKAR_LIPOPROTEIN"/>
    <property type="match status" value="1"/>
</dbReference>
<accession>A0A368LH99</accession>
<gene>
    <name evidence="3" type="ORF">CIK83_11225</name>
</gene>
<dbReference type="Proteomes" id="UP000252479">
    <property type="component" value="Unassembled WGS sequence"/>
</dbReference>
<dbReference type="Gene3D" id="2.40.50.100">
    <property type="match status" value="1"/>
</dbReference>
<dbReference type="PANTHER" id="PTHR30469:SF11">
    <property type="entry name" value="BLL4320 PROTEIN"/>
    <property type="match status" value="1"/>
</dbReference>
<dbReference type="SUPFAM" id="SSF111369">
    <property type="entry name" value="HlyD-like secretion proteins"/>
    <property type="match status" value="1"/>
</dbReference>
<dbReference type="AlphaFoldDB" id="A0A368LH99"/>
<evidence type="ECO:0000313" key="4">
    <source>
        <dbReference type="Proteomes" id="UP000252479"/>
    </source>
</evidence>
<dbReference type="GeneID" id="303189493"/>
<dbReference type="GO" id="GO:1990281">
    <property type="term" value="C:efflux pump complex"/>
    <property type="evidence" value="ECO:0007669"/>
    <property type="project" value="TreeGrafter"/>
</dbReference>
<evidence type="ECO:0000256" key="1">
    <source>
        <dbReference type="ARBA" id="ARBA00009477"/>
    </source>
</evidence>
<proteinExistence type="inferred from homology"/>
<reference evidence="3 4" key="1">
    <citation type="journal article" date="2017" name="Elife">
        <title>Extensive horizontal gene transfer in cheese-associated bacteria.</title>
        <authorList>
            <person name="Bonham K.S."/>
            <person name="Wolfe B.E."/>
            <person name="Dutton R.J."/>
        </authorList>
    </citation>
    <scope>NUCLEOTIDE SEQUENCE [LARGE SCALE GENOMIC DNA]</scope>
    <source>
        <strain evidence="3 4">JB196</strain>
    </source>
</reference>
<dbReference type="Gene3D" id="2.40.420.20">
    <property type="match status" value="1"/>
</dbReference>
<keyword evidence="2" id="KW-0732">Signal</keyword>
<feature type="signal peptide" evidence="2">
    <location>
        <begin position="1"/>
        <end position="21"/>
    </location>
</feature>
<comment type="similarity">
    <text evidence="1">Belongs to the membrane fusion protein (MFP) (TC 8.A.1) family.</text>
</comment>
<dbReference type="OrthoDB" id="266524at2"/>
<dbReference type="InterPro" id="IPR006143">
    <property type="entry name" value="RND_pump_MFP"/>
</dbReference>
<dbReference type="NCBIfam" id="TIGR01730">
    <property type="entry name" value="RND_mfp"/>
    <property type="match status" value="1"/>
</dbReference>
<sequence>MKYHTPILVITLSLIMLFACTESEYPDSPSAGSTLSNSQSELTNTNPPMAVSVALLQQEESYNISHRFIGLVTANQQANLGFERSGKIANILVQVGEQVKKDQILIKLDIDMLQSRQKQIQAQQSKIKAELDLANKKLKRQAYLKDKGFSADANIDDLISQIGVLKASTQELHETLKANLLEQKKSVLTAPYSGLISQRFISLGDIVNVSTPTLTLLSDEKPELHVGIPTKYLPQLTQQDQFEVEIGSQLYLIKRINSGTQVDNLSRTVNLRFALPEDQDWINGQLGYLNFQDPQQSNGFWVPLSALTNGIRGTWNIYVVTQQKDQLSTERRSVDLVYANSHHAYIRGAISHNEAFVTQGLHRIVPGQRISALSEDIDLKPSPPSLNHPTVQEIKNNESSKQEMFIKTSLEKTLSTSVVGR</sequence>
<dbReference type="PANTHER" id="PTHR30469">
    <property type="entry name" value="MULTIDRUG RESISTANCE PROTEIN MDTA"/>
    <property type="match status" value="1"/>
</dbReference>
<dbReference type="GO" id="GO:0015562">
    <property type="term" value="F:efflux transmembrane transporter activity"/>
    <property type="evidence" value="ECO:0007669"/>
    <property type="project" value="TreeGrafter"/>
</dbReference>
<protein>
    <submittedName>
        <fullName evidence="3">Efflux RND transporter periplasmic adaptor subunit</fullName>
    </submittedName>
</protein>
<feature type="chain" id="PRO_5016688950" evidence="2">
    <location>
        <begin position="22"/>
        <end position="421"/>
    </location>
</feature>
<evidence type="ECO:0000256" key="2">
    <source>
        <dbReference type="SAM" id="SignalP"/>
    </source>
</evidence>
<evidence type="ECO:0000313" key="3">
    <source>
        <dbReference type="EMBL" id="RCS70041.1"/>
    </source>
</evidence>